<keyword evidence="2" id="KW-1185">Reference proteome</keyword>
<evidence type="ECO:0000313" key="1">
    <source>
        <dbReference type="EMBL" id="GAL20069.1"/>
    </source>
</evidence>
<dbReference type="Proteomes" id="UP000029228">
    <property type="component" value="Unassembled WGS sequence"/>
</dbReference>
<organism evidence="1 2">
    <name type="scientific">Vibrio maritimus</name>
    <dbReference type="NCBI Taxonomy" id="990268"/>
    <lineage>
        <taxon>Bacteria</taxon>
        <taxon>Pseudomonadati</taxon>
        <taxon>Pseudomonadota</taxon>
        <taxon>Gammaproteobacteria</taxon>
        <taxon>Vibrionales</taxon>
        <taxon>Vibrionaceae</taxon>
        <taxon>Vibrio</taxon>
    </lineage>
</organism>
<proteinExistence type="predicted"/>
<evidence type="ECO:0000313" key="2">
    <source>
        <dbReference type="Proteomes" id="UP000029228"/>
    </source>
</evidence>
<reference evidence="1 2" key="1">
    <citation type="submission" date="2014-09" db="EMBL/GenBank/DDBJ databases">
        <title>Vibrio maritimus JCM 19235. (C45) whole genome shotgun sequence.</title>
        <authorList>
            <person name="Sawabe T."/>
            <person name="Meirelles P."/>
            <person name="Nakanishi M."/>
            <person name="Sayaka M."/>
            <person name="Hattori M."/>
            <person name="Ohkuma M."/>
        </authorList>
    </citation>
    <scope>NUCLEOTIDE SEQUENCE [LARGE SCALE GENOMIC DNA]</scope>
    <source>
        <strain evidence="2">JCM19235</strain>
    </source>
</reference>
<reference evidence="1 2" key="2">
    <citation type="submission" date="2014-09" db="EMBL/GenBank/DDBJ databases">
        <authorList>
            <consortium name="NBRP consortium"/>
            <person name="Sawabe T."/>
            <person name="Meirelles P."/>
            <person name="Nakanishi M."/>
            <person name="Sayaka M."/>
            <person name="Hattori M."/>
            <person name="Ohkuma M."/>
        </authorList>
    </citation>
    <scope>NUCLEOTIDE SEQUENCE [LARGE SCALE GENOMIC DNA]</scope>
    <source>
        <strain evidence="2">JCM19235</strain>
    </source>
</reference>
<dbReference type="OrthoDB" id="7067340at2"/>
<dbReference type="EMBL" id="BBMR01000005">
    <property type="protein sequence ID" value="GAL20069.1"/>
    <property type="molecule type" value="Genomic_DNA"/>
</dbReference>
<dbReference type="AlphaFoldDB" id="A0A090S0R6"/>
<sequence>MLEQLKSELEDIAFMLGEDANRKEIHSKVIKCLLLVEGVSANSSHEVSDVEEINKVSRRLRMWAKPERQAQYNSQILNAFLELSSSGEVNITEKDLSDKLGNPDWFSSNYVQMKAKADKNHGKVFDTSSGYIKIWEPICSAVDEYGRKVFNIGI</sequence>
<comment type="caution">
    <text evidence="1">The sequence shown here is derived from an EMBL/GenBank/DDBJ whole genome shotgun (WGS) entry which is preliminary data.</text>
</comment>
<accession>A0A090S0R6</accession>
<protein>
    <submittedName>
        <fullName evidence="1">Uncharacterized protein</fullName>
    </submittedName>
</protein>
<dbReference type="STRING" id="990268.JCM19235_4269"/>
<gene>
    <name evidence="1" type="ORF">JCM19235_4269</name>
</gene>
<name>A0A090S0R6_9VIBR</name>